<reference evidence="2" key="1">
    <citation type="journal article" date="2014" name="Int. J. Syst. Evol. Microbiol.">
        <title>Complete genome sequence of Corynebacterium casei LMG S-19264T (=DSM 44701T), isolated from a smear-ripened cheese.</title>
        <authorList>
            <consortium name="US DOE Joint Genome Institute (JGI-PGF)"/>
            <person name="Walter F."/>
            <person name="Albersmeier A."/>
            <person name="Kalinowski J."/>
            <person name="Ruckert C."/>
        </authorList>
    </citation>
    <scope>NUCLEOTIDE SEQUENCE</scope>
    <source>
        <strain evidence="2">JCM 4059</strain>
    </source>
</reference>
<dbReference type="AlphaFoldDB" id="A0A919B300"/>
<comment type="caution">
    <text evidence="2">The sequence shown here is derived from an EMBL/GenBank/DDBJ whole genome shotgun (WGS) entry which is preliminary data.</text>
</comment>
<keyword evidence="3" id="KW-1185">Reference proteome</keyword>
<keyword evidence="1" id="KW-0732">Signal</keyword>
<feature type="chain" id="PRO_5037571470" description="Secreted protein" evidence="1">
    <location>
        <begin position="32"/>
        <end position="70"/>
    </location>
</feature>
<dbReference type="RefSeq" id="WP_190129964.1">
    <property type="nucleotide sequence ID" value="NZ_BNBD01000005.1"/>
</dbReference>
<name>A0A919B300_9ACTN</name>
<evidence type="ECO:0000313" key="2">
    <source>
        <dbReference type="EMBL" id="GHF46012.1"/>
    </source>
</evidence>
<evidence type="ECO:0000313" key="3">
    <source>
        <dbReference type="Proteomes" id="UP000638313"/>
    </source>
</evidence>
<dbReference type="EMBL" id="BNBD01000005">
    <property type="protein sequence ID" value="GHF46012.1"/>
    <property type="molecule type" value="Genomic_DNA"/>
</dbReference>
<sequence length="70" mass="6969">MQRTLHRILATATATLLLGLGSAALATPAHADVDANLLGGTVTALADGVVEADVLGSQLLQIPNPAEGLV</sequence>
<reference evidence="2" key="2">
    <citation type="submission" date="2020-09" db="EMBL/GenBank/DDBJ databases">
        <authorList>
            <person name="Sun Q."/>
            <person name="Ohkuma M."/>
        </authorList>
    </citation>
    <scope>NUCLEOTIDE SEQUENCE</scope>
    <source>
        <strain evidence="2">JCM 4059</strain>
    </source>
</reference>
<organism evidence="2 3">
    <name type="scientific">Streptomyces mashuensis</name>
    <dbReference type="NCBI Taxonomy" id="33904"/>
    <lineage>
        <taxon>Bacteria</taxon>
        <taxon>Bacillati</taxon>
        <taxon>Actinomycetota</taxon>
        <taxon>Actinomycetes</taxon>
        <taxon>Kitasatosporales</taxon>
        <taxon>Streptomycetaceae</taxon>
        <taxon>Streptomyces</taxon>
    </lineage>
</organism>
<feature type="signal peptide" evidence="1">
    <location>
        <begin position="1"/>
        <end position="31"/>
    </location>
</feature>
<dbReference type="Proteomes" id="UP000638313">
    <property type="component" value="Unassembled WGS sequence"/>
</dbReference>
<protein>
    <recommendedName>
        <fullName evidence="4">Secreted protein</fullName>
    </recommendedName>
</protein>
<accession>A0A919B300</accession>
<evidence type="ECO:0008006" key="4">
    <source>
        <dbReference type="Google" id="ProtNLM"/>
    </source>
</evidence>
<gene>
    <name evidence="2" type="ORF">GCM10010218_29060</name>
</gene>
<proteinExistence type="predicted"/>
<evidence type="ECO:0000256" key="1">
    <source>
        <dbReference type="SAM" id="SignalP"/>
    </source>
</evidence>